<organism evidence="2 3">
    <name type="scientific">Roseateles depolymerans</name>
    <dbReference type="NCBI Taxonomy" id="76731"/>
    <lineage>
        <taxon>Bacteria</taxon>
        <taxon>Pseudomonadati</taxon>
        <taxon>Pseudomonadota</taxon>
        <taxon>Betaproteobacteria</taxon>
        <taxon>Burkholderiales</taxon>
        <taxon>Sphaerotilaceae</taxon>
        <taxon>Roseateles</taxon>
    </lineage>
</organism>
<reference evidence="2 3" key="1">
    <citation type="submission" date="2017-08" db="EMBL/GenBank/DDBJ databases">
        <title>Infants hospitalized years apart are colonized by the same room-sourced microbial strains.</title>
        <authorList>
            <person name="Brooks B."/>
            <person name="Olm M.R."/>
            <person name="Firek B.A."/>
            <person name="Baker R."/>
            <person name="Thomas B.C."/>
            <person name="Morowitz M.J."/>
            <person name="Banfield J.F."/>
        </authorList>
    </citation>
    <scope>NUCLEOTIDE SEQUENCE [LARGE SCALE GENOMIC DNA]</scope>
    <source>
        <strain evidence="2">S2_012_000_R2_81</strain>
    </source>
</reference>
<evidence type="ECO:0000259" key="1">
    <source>
        <dbReference type="Pfam" id="PF01814"/>
    </source>
</evidence>
<sequence>MSSPLLHAGPAVGFDTPFEMLDACHERVRRTLDLLQRLQAHVARHGADEQARSAAGDVLRYFDIAAPLHHQDEELHVLPRLRAQGLGELADQLQADHDALRQRWQVLREPLRALQDGQQPGGLAGADCEGLAQHYARHMVLEDGTAFAAARQGLDSPALAAMGAEMAARRRG</sequence>
<evidence type="ECO:0000313" key="3">
    <source>
        <dbReference type="Proteomes" id="UP000249633"/>
    </source>
</evidence>
<name>A0A2W5FLN0_9BURK</name>
<comment type="caution">
    <text evidence="2">The sequence shown here is derived from an EMBL/GenBank/DDBJ whole genome shotgun (WGS) entry which is preliminary data.</text>
</comment>
<proteinExistence type="predicted"/>
<evidence type="ECO:0000313" key="2">
    <source>
        <dbReference type="EMBL" id="PZP30409.1"/>
    </source>
</evidence>
<dbReference type="EMBL" id="QFOD01000014">
    <property type="protein sequence ID" value="PZP30409.1"/>
    <property type="molecule type" value="Genomic_DNA"/>
</dbReference>
<dbReference type="CDD" id="cd12108">
    <property type="entry name" value="Hr-like"/>
    <property type="match status" value="1"/>
</dbReference>
<feature type="domain" description="Hemerythrin-like" evidence="1">
    <location>
        <begin position="16"/>
        <end position="149"/>
    </location>
</feature>
<dbReference type="InterPro" id="IPR012312">
    <property type="entry name" value="Hemerythrin-like"/>
</dbReference>
<protein>
    <recommendedName>
        <fullName evidence="1">Hemerythrin-like domain-containing protein</fullName>
    </recommendedName>
</protein>
<dbReference type="Pfam" id="PF01814">
    <property type="entry name" value="Hemerythrin"/>
    <property type="match status" value="1"/>
</dbReference>
<gene>
    <name evidence="2" type="ORF">DI603_14885</name>
</gene>
<dbReference type="Proteomes" id="UP000249633">
    <property type="component" value="Unassembled WGS sequence"/>
</dbReference>
<dbReference type="AlphaFoldDB" id="A0A2W5FLN0"/>
<dbReference type="Gene3D" id="1.20.120.520">
    <property type="entry name" value="nmb1532 protein domain like"/>
    <property type="match status" value="1"/>
</dbReference>
<accession>A0A2W5FLN0</accession>